<dbReference type="EMBL" id="GBRH01229435">
    <property type="protein sequence ID" value="JAD68460.1"/>
    <property type="molecule type" value="Transcribed_RNA"/>
</dbReference>
<evidence type="ECO:0000313" key="1">
    <source>
        <dbReference type="EMBL" id="JAD68460.1"/>
    </source>
</evidence>
<dbReference type="AlphaFoldDB" id="A0A0A9C4X6"/>
<protein>
    <submittedName>
        <fullName evidence="1">Uncharacterized protein</fullName>
    </submittedName>
</protein>
<reference evidence="1" key="1">
    <citation type="submission" date="2014-09" db="EMBL/GenBank/DDBJ databases">
        <authorList>
            <person name="Magalhaes I.L.F."/>
            <person name="Oliveira U."/>
            <person name="Santos F.R."/>
            <person name="Vidigal T.H.D.A."/>
            <person name="Brescovit A.D."/>
            <person name="Santos A.J."/>
        </authorList>
    </citation>
    <scope>NUCLEOTIDE SEQUENCE</scope>
    <source>
        <tissue evidence="1">Shoot tissue taken approximately 20 cm above the soil surface</tissue>
    </source>
</reference>
<sequence>MGYPEFHYCSNEIIKFASFSHGNKTTTKVYGQTTILLTKADI</sequence>
<organism evidence="1">
    <name type="scientific">Arundo donax</name>
    <name type="common">Giant reed</name>
    <name type="synonym">Donax arundinaceus</name>
    <dbReference type="NCBI Taxonomy" id="35708"/>
    <lineage>
        <taxon>Eukaryota</taxon>
        <taxon>Viridiplantae</taxon>
        <taxon>Streptophyta</taxon>
        <taxon>Embryophyta</taxon>
        <taxon>Tracheophyta</taxon>
        <taxon>Spermatophyta</taxon>
        <taxon>Magnoliopsida</taxon>
        <taxon>Liliopsida</taxon>
        <taxon>Poales</taxon>
        <taxon>Poaceae</taxon>
        <taxon>PACMAD clade</taxon>
        <taxon>Arundinoideae</taxon>
        <taxon>Arundineae</taxon>
        <taxon>Arundo</taxon>
    </lineage>
</organism>
<proteinExistence type="predicted"/>
<reference evidence="1" key="2">
    <citation type="journal article" date="2015" name="Data Brief">
        <title>Shoot transcriptome of the giant reed, Arundo donax.</title>
        <authorList>
            <person name="Barrero R.A."/>
            <person name="Guerrero F.D."/>
            <person name="Moolhuijzen P."/>
            <person name="Goolsby J.A."/>
            <person name="Tidwell J."/>
            <person name="Bellgard S.E."/>
            <person name="Bellgard M.I."/>
        </authorList>
    </citation>
    <scope>NUCLEOTIDE SEQUENCE</scope>
    <source>
        <tissue evidence="1">Shoot tissue taken approximately 20 cm above the soil surface</tissue>
    </source>
</reference>
<name>A0A0A9C4X6_ARUDO</name>
<accession>A0A0A9C4X6</accession>